<reference evidence="2 3" key="1">
    <citation type="submission" date="2022-10" db="EMBL/GenBank/DDBJ databases">
        <title>Luteolibacter flavescens strain MCCC 1K03193, whole genome shotgun sequencing project.</title>
        <authorList>
            <person name="Zhao G."/>
            <person name="Shen L."/>
        </authorList>
    </citation>
    <scope>NUCLEOTIDE SEQUENCE [LARGE SCALE GENOMIC DNA]</scope>
    <source>
        <strain evidence="2 3">MCCC 1K03193</strain>
    </source>
</reference>
<evidence type="ECO:0000259" key="1">
    <source>
        <dbReference type="PROSITE" id="PS51154"/>
    </source>
</evidence>
<dbReference type="SUPFAM" id="SSF52949">
    <property type="entry name" value="Macro domain-like"/>
    <property type="match status" value="1"/>
</dbReference>
<dbReference type="InterPro" id="IPR043472">
    <property type="entry name" value="Macro_dom-like"/>
</dbReference>
<dbReference type="PANTHER" id="PTHR34413">
    <property type="entry name" value="PROPHAGE TAIL FIBER ASSEMBLY PROTEIN HOMOLOG TFAE-RELATED-RELATED"/>
    <property type="match status" value="1"/>
</dbReference>
<evidence type="ECO:0000313" key="3">
    <source>
        <dbReference type="Proteomes" id="UP001207930"/>
    </source>
</evidence>
<gene>
    <name evidence="2" type="ORF">OKA04_08410</name>
</gene>
<dbReference type="Proteomes" id="UP001207930">
    <property type="component" value="Unassembled WGS sequence"/>
</dbReference>
<dbReference type="InterPro" id="IPR002589">
    <property type="entry name" value="Macro_dom"/>
</dbReference>
<sequence length="205" mass="23092">MRLILVDRGRELTDVLRWEFRPHPEVEIVCGPFEELPAFDCVVTAGNSFGLMDAGVDLAVVRYFGKPLMERIQKLILQDHLGEQPVGTSLIVPTGHPDHPWVVHTPTMRIPMNINGTDHVYTALWATLTAVHRHNRDAERPIRTLACPGLGTGTGGVPLMEAATQMRLAYEHFKKPAEWINPTMAQARHERVHYGGRWGFEHPRG</sequence>
<comment type="caution">
    <text evidence="2">The sequence shown here is derived from an EMBL/GenBank/DDBJ whole genome shotgun (WGS) entry which is preliminary data.</text>
</comment>
<feature type="domain" description="Macro" evidence="1">
    <location>
        <begin position="13"/>
        <end position="205"/>
    </location>
</feature>
<proteinExistence type="predicted"/>
<evidence type="ECO:0000313" key="2">
    <source>
        <dbReference type="EMBL" id="MCW1884748.1"/>
    </source>
</evidence>
<keyword evidence="3" id="KW-1185">Reference proteome</keyword>
<dbReference type="PROSITE" id="PS51154">
    <property type="entry name" value="MACRO"/>
    <property type="match status" value="1"/>
</dbReference>
<dbReference type="PANTHER" id="PTHR34413:SF2">
    <property type="entry name" value="PROPHAGE TAIL FIBER ASSEMBLY PROTEIN HOMOLOG TFAE-RELATED"/>
    <property type="match status" value="1"/>
</dbReference>
<dbReference type="Gene3D" id="3.40.220.10">
    <property type="entry name" value="Leucine Aminopeptidase, subunit E, domain 1"/>
    <property type="match status" value="1"/>
</dbReference>
<dbReference type="SMART" id="SM00506">
    <property type="entry name" value="A1pp"/>
    <property type="match status" value="1"/>
</dbReference>
<protein>
    <submittedName>
        <fullName evidence="2">Macro domain-containing protein</fullName>
    </submittedName>
</protein>
<dbReference type="InterPro" id="IPR051220">
    <property type="entry name" value="TFA_Chaperone"/>
</dbReference>
<dbReference type="EMBL" id="JAPDDS010000004">
    <property type="protein sequence ID" value="MCW1884748.1"/>
    <property type="molecule type" value="Genomic_DNA"/>
</dbReference>
<organism evidence="2 3">
    <name type="scientific">Luteolibacter flavescens</name>
    <dbReference type="NCBI Taxonomy" id="1859460"/>
    <lineage>
        <taxon>Bacteria</taxon>
        <taxon>Pseudomonadati</taxon>
        <taxon>Verrucomicrobiota</taxon>
        <taxon>Verrucomicrobiia</taxon>
        <taxon>Verrucomicrobiales</taxon>
        <taxon>Verrucomicrobiaceae</taxon>
        <taxon>Luteolibacter</taxon>
    </lineage>
</organism>
<dbReference type="RefSeq" id="WP_264500707.1">
    <property type="nucleotide sequence ID" value="NZ_JAPDDS010000004.1"/>
</dbReference>
<name>A0ABT3FMF9_9BACT</name>
<dbReference type="Pfam" id="PF01661">
    <property type="entry name" value="Macro"/>
    <property type="match status" value="1"/>
</dbReference>
<accession>A0ABT3FMF9</accession>